<keyword evidence="2 3" id="KW-0808">Transferase</keyword>
<keyword evidence="5" id="KW-0012">Acyltransferase</keyword>
<keyword evidence="6" id="KW-1185">Reference proteome</keyword>
<proteinExistence type="inferred from homology"/>
<dbReference type="PATRIC" id="fig|857265.3.peg.1136"/>
<dbReference type="STRING" id="857265.WG78_05550"/>
<sequence>MTCYINAVGALCALGNTLQDIREHLFAGVSPGLRATTAYSPQREMFLGQVDAELPSVEHLPLPLRSRNNAMLLAALAQIRPALEALTRDVAPERIAIVVGSSTSGISHGEDAMRTWVEQGDLPDDFHYRQQELGSPAALLAHELGVTGPAYCISTACTSGAKAIAAGARLLQHDVADVVIVGGADTLARFTVAGFGSIESIAPGVCLPSSVNRRGINLGEAAALLVLSKTPATVRVAGWGESSDAHHISAPAPDGRGARAAIEQALQRAEMTAADIGYANLHGTATPQNDAMEHAAVAALLPGVPASSTKALTGHCLGTAGSLEAVLAWLTLTDPAHRLPPHCWDGAADPALAPLPLVAVGQTAAVRAVISNSFAFGGNNIALVLAT</sequence>
<evidence type="ECO:0000259" key="4">
    <source>
        <dbReference type="PROSITE" id="PS52004"/>
    </source>
</evidence>
<dbReference type="PANTHER" id="PTHR11712:SF320">
    <property type="entry name" value="BETA-KETOACYL SYNTHASE"/>
    <property type="match status" value="1"/>
</dbReference>
<protein>
    <submittedName>
        <fullName evidence="5">3-oxoacyl-[acyl-carrier-protein] synthase 2</fullName>
        <ecNumber evidence="5">2.3.1.179</ecNumber>
    </submittedName>
</protein>
<dbReference type="SMART" id="SM00825">
    <property type="entry name" value="PKS_KS"/>
    <property type="match status" value="1"/>
</dbReference>
<dbReference type="Pfam" id="PF02801">
    <property type="entry name" value="Ketoacyl-synt_C"/>
    <property type="match status" value="1"/>
</dbReference>
<comment type="caution">
    <text evidence="5">The sequence shown here is derived from an EMBL/GenBank/DDBJ whole genome shotgun (WGS) entry which is preliminary data.</text>
</comment>
<evidence type="ECO:0000256" key="3">
    <source>
        <dbReference type="RuleBase" id="RU003694"/>
    </source>
</evidence>
<dbReference type="Pfam" id="PF00109">
    <property type="entry name" value="ketoacyl-synt"/>
    <property type="match status" value="1"/>
</dbReference>
<reference evidence="5 6" key="1">
    <citation type="submission" date="2015-07" db="EMBL/GenBank/DDBJ databases">
        <title>Draft genome sequence of the Amantichitinum ursilacus IGB-41, a new chitin-degrading bacterium.</title>
        <authorList>
            <person name="Kirstahler P."/>
            <person name="Guenther M."/>
            <person name="Grumaz C."/>
            <person name="Rupp S."/>
            <person name="Zibek S."/>
            <person name="Sohn K."/>
        </authorList>
    </citation>
    <scope>NUCLEOTIDE SEQUENCE [LARGE SCALE GENOMIC DNA]</scope>
    <source>
        <strain evidence="5 6">IGB-41</strain>
    </source>
</reference>
<dbReference type="EMBL" id="LAQT01000003">
    <property type="protein sequence ID" value="KPC54089.1"/>
    <property type="molecule type" value="Genomic_DNA"/>
</dbReference>
<dbReference type="EC" id="2.3.1.179" evidence="5"/>
<dbReference type="InterPro" id="IPR014031">
    <property type="entry name" value="Ketoacyl_synth_C"/>
</dbReference>
<dbReference type="SUPFAM" id="SSF53901">
    <property type="entry name" value="Thiolase-like"/>
    <property type="match status" value="2"/>
</dbReference>
<dbReference type="InterPro" id="IPR016039">
    <property type="entry name" value="Thiolase-like"/>
</dbReference>
<evidence type="ECO:0000256" key="2">
    <source>
        <dbReference type="ARBA" id="ARBA00022679"/>
    </source>
</evidence>
<dbReference type="NCBIfam" id="NF006618">
    <property type="entry name" value="PRK09185.1"/>
    <property type="match status" value="1"/>
</dbReference>
<evidence type="ECO:0000313" key="5">
    <source>
        <dbReference type="EMBL" id="KPC54089.1"/>
    </source>
</evidence>
<dbReference type="InterPro" id="IPR014030">
    <property type="entry name" value="Ketoacyl_synth_N"/>
</dbReference>
<dbReference type="PANTHER" id="PTHR11712">
    <property type="entry name" value="POLYKETIDE SYNTHASE-RELATED"/>
    <property type="match status" value="1"/>
</dbReference>
<dbReference type="InterPro" id="IPR018201">
    <property type="entry name" value="Ketoacyl_synth_AS"/>
</dbReference>
<dbReference type="CDD" id="cd00834">
    <property type="entry name" value="KAS_I_II"/>
    <property type="match status" value="1"/>
</dbReference>
<dbReference type="PROSITE" id="PS00606">
    <property type="entry name" value="KS3_1"/>
    <property type="match status" value="1"/>
</dbReference>
<gene>
    <name evidence="5" type="primary">fabF_1</name>
    <name evidence="5" type="ORF">WG78_05550</name>
</gene>
<dbReference type="GO" id="GO:0006633">
    <property type="term" value="P:fatty acid biosynthetic process"/>
    <property type="evidence" value="ECO:0007669"/>
    <property type="project" value="InterPro"/>
</dbReference>
<dbReference type="GO" id="GO:0004315">
    <property type="term" value="F:3-oxoacyl-[acyl-carrier-protein] synthase activity"/>
    <property type="evidence" value="ECO:0007669"/>
    <property type="project" value="UniProtKB-EC"/>
</dbReference>
<dbReference type="OrthoDB" id="9808669at2"/>
<name>A0A0N0XLW2_9NEIS</name>
<dbReference type="GO" id="GO:0005829">
    <property type="term" value="C:cytosol"/>
    <property type="evidence" value="ECO:0007669"/>
    <property type="project" value="TreeGrafter"/>
</dbReference>
<dbReference type="InterPro" id="IPR020841">
    <property type="entry name" value="PKS_Beta-ketoAc_synthase_dom"/>
</dbReference>
<dbReference type="Proteomes" id="UP000037939">
    <property type="component" value="Unassembled WGS sequence"/>
</dbReference>
<dbReference type="RefSeq" id="WP_053936796.1">
    <property type="nucleotide sequence ID" value="NZ_LAQT01000003.1"/>
</dbReference>
<dbReference type="InterPro" id="IPR000794">
    <property type="entry name" value="Beta-ketoacyl_synthase"/>
</dbReference>
<evidence type="ECO:0000313" key="6">
    <source>
        <dbReference type="Proteomes" id="UP000037939"/>
    </source>
</evidence>
<dbReference type="AlphaFoldDB" id="A0A0N0XLW2"/>
<dbReference type="Gene3D" id="3.40.47.10">
    <property type="match status" value="2"/>
</dbReference>
<organism evidence="5 6">
    <name type="scientific">Amantichitinum ursilacus</name>
    <dbReference type="NCBI Taxonomy" id="857265"/>
    <lineage>
        <taxon>Bacteria</taxon>
        <taxon>Pseudomonadati</taxon>
        <taxon>Pseudomonadota</taxon>
        <taxon>Betaproteobacteria</taxon>
        <taxon>Neisseriales</taxon>
        <taxon>Chitinibacteraceae</taxon>
        <taxon>Amantichitinum</taxon>
    </lineage>
</organism>
<evidence type="ECO:0000256" key="1">
    <source>
        <dbReference type="ARBA" id="ARBA00008467"/>
    </source>
</evidence>
<comment type="similarity">
    <text evidence="1 3">Belongs to the thiolase-like superfamily. Beta-ketoacyl-ACP synthases family.</text>
</comment>
<dbReference type="PROSITE" id="PS52004">
    <property type="entry name" value="KS3_2"/>
    <property type="match status" value="1"/>
</dbReference>
<accession>A0A0N0XLW2</accession>
<feature type="domain" description="Ketosynthase family 3 (KS3)" evidence="4">
    <location>
        <begin position="1"/>
        <end position="387"/>
    </location>
</feature>